<evidence type="ECO:0000313" key="2">
    <source>
        <dbReference type="Proteomes" id="UP000030752"/>
    </source>
</evidence>
<dbReference type="eggNOG" id="ENOG502SCP9">
    <property type="taxonomic scope" value="Eukaryota"/>
</dbReference>
<dbReference type="OrthoDB" id="504210at2759"/>
<proteinExistence type="predicted"/>
<organism evidence="1 2">
    <name type="scientific">Cyphellophora europaea (strain CBS 101466)</name>
    <name type="common">Phialophora europaea</name>
    <dbReference type="NCBI Taxonomy" id="1220924"/>
    <lineage>
        <taxon>Eukaryota</taxon>
        <taxon>Fungi</taxon>
        <taxon>Dikarya</taxon>
        <taxon>Ascomycota</taxon>
        <taxon>Pezizomycotina</taxon>
        <taxon>Eurotiomycetes</taxon>
        <taxon>Chaetothyriomycetidae</taxon>
        <taxon>Chaetothyriales</taxon>
        <taxon>Cyphellophoraceae</taxon>
        <taxon>Cyphellophora</taxon>
    </lineage>
</organism>
<accession>W2RWF8</accession>
<dbReference type="EMBL" id="KB822720">
    <property type="protein sequence ID" value="ETN40777.1"/>
    <property type="molecule type" value="Genomic_DNA"/>
</dbReference>
<keyword evidence="2" id="KW-1185">Reference proteome</keyword>
<dbReference type="Proteomes" id="UP000030752">
    <property type="component" value="Unassembled WGS sequence"/>
</dbReference>
<dbReference type="AlphaFoldDB" id="W2RWF8"/>
<dbReference type="SUPFAM" id="SSF51182">
    <property type="entry name" value="RmlC-like cupins"/>
    <property type="match status" value="1"/>
</dbReference>
<sequence length="219" mass="23778">MSASTVSIPSFEPPAEHTTLTATLQLSLTATMSIYQCTPPTSPPLSWVQTAYHPPPTESPDHATHPLLSIPPHWHAHHDEIMTVTSGRMKFSIGGQDVMLGHGEGCETNEAQIKRGTVHGFTVLRGEAAEFRERTVPQGPFKGAFFQDLFAAGEPGVLHAMRTFADGDTYVALPGGWKWLDYWVTCALGALGKLLLPYREAPVMVAEIAKSDSSKTKVI</sequence>
<dbReference type="VEuPathDB" id="FungiDB:HMPREF1541_05057"/>
<name>W2RWF8_CYPE1</name>
<protein>
    <submittedName>
        <fullName evidence="1">Uncharacterized protein</fullName>
    </submittedName>
</protein>
<dbReference type="InterPro" id="IPR011051">
    <property type="entry name" value="RmlC_Cupin_sf"/>
</dbReference>
<dbReference type="HOGENOM" id="CLU_109883_0_0_1"/>
<dbReference type="GeneID" id="19972396"/>
<gene>
    <name evidence="1" type="ORF">HMPREF1541_05057</name>
</gene>
<reference evidence="1 2" key="1">
    <citation type="submission" date="2013-03" db="EMBL/GenBank/DDBJ databases">
        <title>The Genome Sequence of Phialophora europaea CBS 101466.</title>
        <authorList>
            <consortium name="The Broad Institute Genomics Platform"/>
            <person name="Cuomo C."/>
            <person name="de Hoog S."/>
            <person name="Gorbushina A."/>
            <person name="Walker B."/>
            <person name="Young S.K."/>
            <person name="Zeng Q."/>
            <person name="Gargeya S."/>
            <person name="Fitzgerald M."/>
            <person name="Haas B."/>
            <person name="Abouelleil A."/>
            <person name="Allen A.W."/>
            <person name="Alvarado L."/>
            <person name="Arachchi H.M."/>
            <person name="Berlin A.M."/>
            <person name="Chapman S.B."/>
            <person name="Gainer-Dewar J."/>
            <person name="Goldberg J."/>
            <person name="Griggs A."/>
            <person name="Gujja S."/>
            <person name="Hansen M."/>
            <person name="Howarth C."/>
            <person name="Imamovic A."/>
            <person name="Ireland A."/>
            <person name="Larimer J."/>
            <person name="McCowan C."/>
            <person name="Murphy C."/>
            <person name="Pearson M."/>
            <person name="Poon T.W."/>
            <person name="Priest M."/>
            <person name="Roberts A."/>
            <person name="Saif S."/>
            <person name="Shea T."/>
            <person name="Sisk P."/>
            <person name="Sykes S."/>
            <person name="Wortman J."/>
            <person name="Nusbaum C."/>
            <person name="Birren B."/>
        </authorList>
    </citation>
    <scope>NUCLEOTIDE SEQUENCE [LARGE SCALE GENOMIC DNA]</scope>
    <source>
        <strain evidence="1 2">CBS 101466</strain>
    </source>
</reference>
<evidence type="ECO:0000313" key="1">
    <source>
        <dbReference type="EMBL" id="ETN40777.1"/>
    </source>
</evidence>
<dbReference type="InParanoid" id="W2RWF8"/>
<dbReference type="RefSeq" id="XP_008717620.1">
    <property type="nucleotide sequence ID" value="XM_008719398.1"/>
</dbReference>
<dbReference type="Gene3D" id="2.60.120.10">
    <property type="entry name" value="Jelly Rolls"/>
    <property type="match status" value="1"/>
</dbReference>
<dbReference type="InterPro" id="IPR014710">
    <property type="entry name" value="RmlC-like_jellyroll"/>
</dbReference>